<dbReference type="EMBL" id="CADCXU010000001">
    <property type="protein sequence ID" value="CAA9993024.1"/>
    <property type="molecule type" value="Genomic_DNA"/>
</dbReference>
<name>A0A6H5FSP8_9HEMI</name>
<feature type="non-terminal residue" evidence="2">
    <location>
        <position position="1"/>
    </location>
</feature>
<sequence>QDRGRVANRGNRPDRTDRGRDRPENIRGRRATRDRAVTLAAAPTRQDGIARIRAVRCRTGNAIRAAGYYGSSSRSRYRSPSPYYSSRRRSRYDRSRSRSYSPLNNYVQRRSAHIRPKHLGWQMQAKWARLFQDAREAERLKNKAEVNQLIAYEETKLWATITKEREHADVVLYEVVKYNKNQLISLNDEIALLGDKFAEACKQRDERIDDIEAWKCVLRDLFGEFQKFITFVLNEIPGQAGYLLSLTEIMDKRKECLPRLLKYAQFMEKCIPETLIHTRDAHLEAESKTIREKRTPTADGAENTIEANNEDTSPGPFVSERINSILNILDAHPHLKSAITGS</sequence>
<dbReference type="AlphaFoldDB" id="A0A6H5FSP8"/>
<keyword evidence="3" id="KW-1185">Reference proteome</keyword>
<reference evidence="2 3" key="1">
    <citation type="submission" date="2020-02" db="EMBL/GenBank/DDBJ databases">
        <authorList>
            <person name="Ferguson B K."/>
        </authorList>
    </citation>
    <scope>NUCLEOTIDE SEQUENCE [LARGE SCALE GENOMIC DNA]</scope>
</reference>
<evidence type="ECO:0000313" key="3">
    <source>
        <dbReference type="Proteomes" id="UP000479000"/>
    </source>
</evidence>
<accession>A0A6H5FSP8</accession>
<protein>
    <submittedName>
        <fullName evidence="2">Uncharacterized protein</fullName>
    </submittedName>
</protein>
<evidence type="ECO:0000256" key="1">
    <source>
        <dbReference type="SAM" id="MobiDB-lite"/>
    </source>
</evidence>
<proteinExistence type="predicted"/>
<feature type="region of interest" description="Disordered" evidence="1">
    <location>
        <begin position="292"/>
        <end position="316"/>
    </location>
</feature>
<dbReference type="OrthoDB" id="6625257at2759"/>
<feature type="compositionally biased region" description="Low complexity" evidence="1">
    <location>
        <begin position="69"/>
        <end position="85"/>
    </location>
</feature>
<feature type="region of interest" description="Disordered" evidence="1">
    <location>
        <begin position="69"/>
        <end position="103"/>
    </location>
</feature>
<feature type="region of interest" description="Disordered" evidence="1">
    <location>
        <begin position="1"/>
        <end position="33"/>
    </location>
</feature>
<organism evidence="2 3">
    <name type="scientific">Nesidiocoris tenuis</name>
    <dbReference type="NCBI Taxonomy" id="355587"/>
    <lineage>
        <taxon>Eukaryota</taxon>
        <taxon>Metazoa</taxon>
        <taxon>Ecdysozoa</taxon>
        <taxon>Arthropoda</taxon>
        <taxon>Hexapoda</taxon>
        <taxon>Insecta</taxon>
        <taxon>Pterygota</taxon>
        <taxon>Neoptera</taxon>
        <taxon>Paraneoptera</taxon>
        <taxon>Hemiptera</taxon>
        <taxon>Heteroptera</taxon>
        <taxon>Panheteroptera</taxon>
        <taxon>Cimicomorpha</taxon>
        <taxon>Miridae</taxon>
        <taxon>Dicyphina</taxon>
        <taxon>Nesidiocoris</taxon>
    </lineage>
</organism>
<evidence type="ECO:0000313" key="2">
    <source>
        <dbReference type="EMBL" id="CAA9993024.1"/>
    </source>
</evidence>
<gene>
    <name evidence="2" type="ORF">NTEN_LOCUS11</name>
</gene>
<dbReference type="Proteomes" id="UP000479000">
    <property type="component" value="Unassembled WGS sequence"/>
</dbReference>